<dbReference type="InParanoid" id="A0A1X7USF6"/>
<dbReference type="AlphaFoldDB" id="A0A1X7USF6"/>
<proteinExistence type="predicted"/>
<feature type="region of interest" description="Disordered" evidence="1">
    <location>
        <begin position="105"/>
        <end position="129"/>
    </location>
</feature>
<protein>
    <submittedName>
        <fullName evidence="2">Uncharacterized protein</fullName>
    </submittedName>
</protein>
<name>A0A1X7USF6_AMPQE</name>
<evidence type="ECO:0000313" key="2">
    <source>
        <dbReference type="EnsemblMetazoa" id="Aqu2.1.30925_001"/>
    </source>
</evidence>
<dbReference type="EnsemblMetazoa" id="Aqu2.1.30925_001">
    <property type="protein sequence ID" value="Aqu2.1.30925_001"/>
    <property type="gene ID" value="Aqu2.1.30925"/>
</dbReference>
<feature type="compositionally biased region" description="Polar residues" evidence="1">
    <location>
        <begin position="116"/>
        <end position="129"/>
    </location>
</feature>
<feature type="compositionally biased region" description="Basic and acidic residues" evidence="1">
    <location>
        <begin position="105"/>
        <end position="115"/>
    </location>
</feature>
<reference evidence="2" key="1">
    <citation type="submission" date="2017-05" db="UniProtKB">
        <authorList>
            <consortium name="EnsemblMetazoa"/>
        </authorList>
    </citation>
    <scope>IDENTIFICATION</scope>
</reference>
<sequence>MERLPNFIDFDVNNKNQRDSFYYDIILLFVPFRNENELVNNGKTVQEAFNRHIVDREMCVGTNEKFRELLKCREKLKDIQDARAANTEEENDVEDDDSQLMEQIKDAMNHMRDMDTGSSLTLQDRVNDK</sequence>
<accession>A0A1X7USF6</accession>
<evidence type="ECO:0000256" key="1">
    <source>
        <dbReference type="SAM" id="MobiDB-lite"/>
    </source>
</evidence>
<organism evidence="2">
    <name type="scientific">Amphimedon queenslandica</name>
    <name type="common">Sponge</name>
    <dbReference type="NCBI Taxonomy" id="400682"/>
    <lineage>
        <taxon>Eukaryota</taxon>
        <taxon>Metazoa</taxon>
        <taxon>Porifera</taxon>
        <taxon>Demospongiae</taxon>
        <taxon>Heteroscleromorpha</taxon>
        <taxon>Haplosclerida</taxon>
        <taxon>Niphatidae</taxon>
        <taxon>Amphimedon</taxon>
    </lineage>
</organism>